<proteinExistence type="predicted"/>
<organism evidence="1 2">
    <name type="scientific">Tachysurus vachellii</name>
    <name type="common">Darkbarbel catfish</name>
    <name type="synonym">Pelteobagrus vachellii</name>
    <dbReference type="NCBI Taxonomy" id="175792"/>
    <lineage>
        <taxon>Eukaryota</taxon>
        <taxon>Metazoa</taxon>
        <taxon>Chordata</taxon>
        <taxon>Craniata</taxon>
        <taxon>Vertebrata</taxon>
        <taxon>Euteleostomi</taxon>
        <taxon>Actinopterygii</taxon>
        <taxon>Neopterygii</taxon>
        <taxon>Teleostei</taxon>
        <taxon>Ostariophysi</taxon>
        <taxon>Siluriformes</taxon>
        <taxon>Bagridae</taxon>
        <taxon>Tachysurus</taxon>
    </lineage>
</organism>
<name>A0AA88SP09_TACVA</name>
<accession>A0AA88SP09</accession>
<sequence>MTNAVRQQQLAQFSQLFPCRPPFAVFHTAQGRYEDNSSQSTNAGASPWGGCYEALQNGEKGCANGHLRASLLEMIYSLLHQLLLQAQHWECSTEATATFTEIEVNRSVVCEMAQPQDTTVLLPMSKQAETSGSCPSDYACH</sequence>
<dbReference type="EMBL" id="JAVHJS010000011">
    <property type="protein sequence ID" value="KAK2843212.1"/>
    <property type="molecule type" value="Genomic_DNA"/>
</dbReference>
<reference evidence="1" key="1">
    <citation type="submission" date="2023-08" db="EMBL/GenBank/DDBJ databases">
        <title>Pelteobagrus vachellii genome.</title>
        <authorList>
            <person name="Liu H."/>
        </authorList>
    </citation>
    <scope>NUCLEOTIDE SEQUENCE</scope>
    <source>
        <strain evidence="1">PRFRI_2022a</strain>
        <tissue evidence="1">Muscle</tissue>
    </source>
</reference>
<evidence type="ECO:0000313" key="1">
    <source>
        <dbReference type="EMBL" id="KAK2843212.1"/>
    </source>
</evidence>
<evidence type="ECO:0000313" key="2">
    <source>
        <dbReference type="Proteomes" id="UP001187315"/>
    </source>
</evidence>
<dbReference type="Proteomes" id="UP001187315">
    <property type="component" value="Unassembled WGS sequence"/>
</dbReference>
<protein>
    <submittedName>
        <fullName evidence="1">Uncharacterized protein</fullName>
    </submittedName>
</protein>
<keyword evidence="2" id="KW-1185">Reference proteome</keyword>
<dbReference type="AlphaFoldDB" id="A0AA88SP09"/>
<gene>
    <name evidence="1" type="ORF">Q7C36_011427</name>
</gene>
<comment type="caution">
    <text evidence="1">The sequence shown here is derived from an EMBL/GenBank/DDBJ whole genome shotgun (WGS) entry which is preliminary data.</text>
</comment>